<dbReference type="Pfam" id="PF02585">
    <property type="entry name" value="PIG-L"/>
    <property type="match status" value="1"/>
</dbReference>
<proteinExistence type="inferred from homology"/>
<dbReference type="GO" id="GO:0005783">
    <property type="term" value="C:endoplasmic reticulum"/>
    <property type="evidence" value="ECO:0007669"/>
    <property type="project" value="TreeGrafter"/>
</dbReference>
<keyword evidence="3" id="KW-0732">Signal</keyword>
<reference evidence="4" key="1">
    <citation type="submission" date="2022-03" db="EMBL/GenBank/DDBJ databases">
        <authorList>
            <person name="Martin C."/>
        </authorList>
    </citation>
    <scope>NUCLEOTIDE SEQUENCE</scope>
</reference>
<gene>
    <name evidence="4" type="ORF">OFUS_LOCUS24783</name>
</gene>
<dbReference type="PANTHER" id="PTHR12993">
    <property type="entry name" value="N-ACETYLGLUCOSAMINYL-PHOSPHATIDYLINOSITOL DE-N-ACETYLASE-RELATED"/>
    <property type="match status" value="1"/>
</dbReference>
<dbReference type="AlphaFoldDB" id="A0A8S4QAP4"/>
<dbReference type="InterPro" id="IPR024078">
    <property type="entry name" value="LmbE-like_dom_sf"/>
</dbReference>
<evidence type="ECO:0000313" key="4">
    <source>
        <dbReference type="EMBL" id="CAH1800948.1"/>
    </source>
</evidence>
<name>A0A8S4QAP4_OWEFU</name>
<comment type="similarity">
    <text evidence="1">Belongs to the PIGL family.</text>
</comment>
<dbReference type="InterPro" id="IPR003737">
    <property type="entry name" value="GlcNAc_PI_deacetylase-related"/>
</dbReference>
<evidence type="ECO:0000256" key="2">
    <source>
        <dbReference type="ARBA" id="ARBA00012176"/>
    </source>
</evidence>
<evidence type="ECO:0000256" key="1">
    <source>
        <dbReference type="ARBA" id="ARBA00006066"/>
    </source>
</evidence>
<dbReference type="EMBL" id="CAIIXF020000012">
    <property type="protein sequence ID" value="CAH1800948.1"/>
    <property type="molecule type" value="Genomic_DNA"/>
</dbReference>
<dbReference type="SUPFAM" id="SSF102588">
    <property type="entry name" value="LmbE-like"/>
    <property type="match status" value="1"/>
</dbReference>
<dbReference type="Gene3D" id="3.40.50.10320">
    <property type="entry name" value="LmbE-like"/>
    <property type="match status" value="1"/>
</dbReference>
<comment type="caution">
    <text evidence="4">The sequence shown here is derived from an EMBL/GenBank/DDBJ whole genome shotgun (WGS) entry which is preliminary data.</text>
</comment>
<dbReference type="PANTHER" id="PTHR12993:SF11">
    <property type="entry name" value="N-ACETYLGLUCOSAMINYL-PHOSPHATIDYLINOSITOL DE-N-ACETYLASE"/>
    <property type="match status" value="1"/>
</dbReference>
<keyword evidence="5" id="KW-1185">Reference proteome</keyword>
<evidence type="ECO:0000313" key="5">
    <source>
        <dbReference type="Proteomes" id="UP000749559"/>
    </source>
</evidence>
<accession>A0A8S4QAP4</accession>
<dbReference type="EC" id="3.5.1.89" evidence="2"/>
<feature type="signal peptide" evidence="3">
    <location>
        <begin position="1"/>
        <end position="24"/>
    </location>
</feature>
<dbReference type="OrthoDB" id="440160at2759"/>
<dbReference type="Proteomes" id="UP000749559">
    <property type="component" value="Unassembled WGS sequence"/>
</dbReference>
<dbReference type="GO" id="GO:0000225">
    <property type="term" value="F:N-acetylglucosaminylphosphatidylinositol deacetylase activity"/>
    <property type="evidence" value="ECO:0007669"/>
    <property type="project" value="UniProtKB-EC"/>
</dbReference>
<feature type="chain" id="PRO_5035906725" description="N-acetylglucosaminylphosphatidylinositol deacetylase" evidence="3">
    <location>
        <begin position="25"/>
        <end position="249"/>
    </location>
</feature>
<protein>
    <recommendedName>
        <fullName evidence="2">N-acetylglucosaminylphosphatidylinositol deacetylase</fullName>
        <ecNumber evidence="2">3.5.1.89</ecNumber>
    </recommendedName>
</protein>
<organism evidence="4 5">
    <name type="scientific">Owenia fusiformis</name>
    <name type="common">Polychaete worm</name>
    <dbReference type="NCBI Taxonomy" id="6347"/>
    <lineage>
        <taxon>Eukaryota</taxon>
        <taxon>Metazoa</taxon>
        <taxon>Spiralia</taxon>
        <taxon>Lophotrochozoa</taxon>
        <taxon>Annelida</taxon>
        <taxon>Polychaeta</taxon>
        <taxon>Sedentaria</taxon>
        <taxon>Canalipalpata</taxon>
        <taxon>Sabellida</taxon>
        <taxon>Oweniida</taxon>
        <taxon>Oweniidae</taxon>
        <taxon>Owenia</taxon>
    </lineage>
</organism>
<evidence type="ECO:0000256" key="3">
    <source>
        <dbReference type="SAM" id="SignalP"/>
    </source>
</evidence>
<sequence length="249" mass="28426">MFLWLLGPVLVLIAVIFGIHRSLSSTLDTRNPFSTAPKTILVITAHPDDECMFFGPTIQYLTRIGHEVSLLCLSVGNYYGKGKERIKEFYLSANILGVPHDKCAIIDDISLQDGPGDWDLTAASNIIEKHLHKLGANSIITFDEHGVSGHPNHKAIYWAVRNIHTKDSYKGIPVYTLKTTNTLRKYISIFDIPYSFLTSKILFLSTWTEFLKSQKAMLSHWSQLVWFRWLYIATSRYMLMNTLNELEIT</sequence>